<name>A0A6P1NYJ7_9BACT</name>
<proteinExistence type="predicted"/>
<dbReference type="KEGG" id="nib:GU926_05120"/>
<dbReference type="EMBL" id="CP047897">
    <property type="protein sequence ID" value="QHL86851.1"/>
    <property type="molecule type" value="Genomic_DNA"/>
</dbReference>
<evidence type="ECO:0000313" key="2">
    <source>
        <dbReference type="Proteomes" id="UP000464214"/>
    </source>
</evidence>
<evidence type="ECO:0000313" key="1">
    <source>
        <dbReference type="EMBL" id="QHL86851.1"/>
    </source>
</evidence>
<organism evidence="1 2">
    <name type="scientific">Nibribacter ruber</name>
    <dbReference type="NCBI Taxonomy" id="2698458"/>
    <lineage>
        <taxon>Bacteria</taxon>
        <taxon>Pseudomonadati</taxon>
        <taxon>Bacteroidota</taxon>
        <taxon>Cytophagia</taxon>
        <taxon>Cytophagales</taxon>
        <taxon>Hymenobacteraceae</taxon>
        <taxon>Nibribacter</taxon>
    </lineage>
</organism>
<accession>A0A6P1NYJ7</accession>
<protein>
    <submittedName>
        <fullName evidence="1">Uncharacterized protein</fullName>
    </submittedName>
</protein>
<reference evidence="1 2" key="1">
    <citation type="submission" date="2020-01" db="EMBL/GenBank/DDBJ databases">
        <authorList>
            <person name="Kim M."/>
        </authorList>
    </citation>
    <scope>NUCLEOTIDE SEQUENCE [LARGE SCALE GENOMIC DNA]</scope>
    <source>
        <strain evidence="1 2">BT10</strain>
    </source>
</reference>
<dbReference type="Proteomes" id="UP000464214">
    <property type="component" value="Chromosome"/>
</dbReference>
<gene>
    <name evidence="1" type="ORF">GU926_05120</name>
</gene>
<dbReference type="AlphaFoldDB" id="A0A6P1NYJ7"/>
<keyword evidence="2" id="KW-1185">Reference proteome</keyword>
<dbReference type="RefSeq" id="WP_160689653.1">
    <property type="nucleotide sequence ID" value="NZ_CP047897.1"/>
</dbReference>
<sequence length="203" mass="23449">MEELLLNEIRKRVPKKRWKWVLGLGCLLFLLVNGKSVIETIIYCYSFIHPATKVSATLEVTPYVVPESVNLVGMYSDLNYGLLDIENTGKNEVKDININLKYNGYYQYEDTDGKTIQGKSSKLIVLSPLRAGNNFKVHLWVPYLDVTGINITHTQDKIEVEEVKKVTGYASIMSDIDLRPIFLTILILGIYWRVEWWVNKKKY</sequence>